<dbReference type="GO" id="GO:0005829">
    <property type="term" value="C:cytosol"/>
    <property type="evidence" value="ECO:0007669"/>
    <property type="project" value="TreeGrafter"/>
</dbReference>
<comment type="caution">
    <text evidence="1">The sequence shown here is derived from an EMBL/GenBank/DDBJ whole genome shotgun (WGS) entry which is preliminary data.</text>
</comment>
<dbReference type="InterPro" id="IPR036412">
    <property type="entry name" value="HAD-like_sf"/>
</dbReference>
<dbReference type="Gene3D" id="3.40.50.1000">
    <property type="entry name" value="HAD superfamily/HAD-like"/>
    <property type="match status" value="1"/>
</dbReference>
<dbReference type="FunFam" id="3.40.50.1000:FF:000022">
    <property type="entry name" value="Phosphoglycolate phosphatase"/>
    <property type="match status" value="1"/>
</dbReference>
<dbReference type="PANTHER" id="PTHR43434">
    <property type="entry name" value="PHOSPHOGLYCOLATE PHOSPHATASE"/>
    <property type="match status" value="1"/>
</dbReference>
<reference evidence="1" key="1">
    <citation type="journal article" date="2023" name="J. Hazard. Mater.">
        <title>Anaerobic biodegradation of pyrene and benzo[a]pyrene by a new sulfate-reducing Desulforamulus aquiferis strain DSA.</title>
        <authorList>
            <person name="Zhang Z."/>
            <person name="Sun J."/>
            <person name="Gong X."/>
            <person name="Wang C."/>
            <person name="Wang H."/>
        </authorList>
    </citation>
    <scope>NUCLEOTIDE SEQUENCE</scope>
    <source>
        <strain evidence="1">DSA</strain>
    </source>
</reference>
<dbReference type="SFLD" id="SFLDG01129">
    <property type="entry name" value="C1.5:_HAD__Beta-PGM__Phosphata"/>
    <property type="match status" value="1"/>
</dbReference>
<proteinExistence type="predicted"/>
<dbReference type="SUPFAM" id="SSF56784">
    <property type="entry name" value="HAD-like"/>
    <property type="match status" value="1"/>
</dbReference>
<evidence type="ECO:0000313" key="2">
    <source>
        <dbReference type="Proteomes" id="UP001172911"/>
    </source>
</evidence>
<dbReference type="InterPro" id="IPR023198">
    <property type="entry name" value="PGP-like_dom2"/>
</dbReference>
<keyword evidence="2" id="KW-1185">Reference proteome</keyword>
<keyword evidence="1" id="KW-0378">Hydrolase</keyword>
<dbReference type="SFLD" id="SFLDS00003">
    <property type="entry name" value="Haloacid_Dehalogenase"/>
    <property type="match status" value="1"/>
</dbReference>
<dbReference type="InterPro" id="IPR041492">
    <property type="entry name" value="HAD_2"/>
</dbReference>
<evidence type="ECO:0000313" key="1">
    <source>
        <dbReference type="EMBL" id="MDO7788327.1"/>
    </source>
</evidence>
<protein>
    <submittedName>
        <fullName evidence="1">HAD-IA family hydrolase</fullName>
    </submittedName>
</protein>
<dbReference type="Gene3D" id="1.10.150.240">
    <property type="entry name" value="Putative phosphatase, domain 2"/>
    <property type="match status" value="1"/>
</dbReference>
<name>A0AAW7ZF28_9FIRM</name>
<dbReference type="GO" id="GO:0006281">
    <property type="term" value="P:DNA repair"/>
    <property type="evidence" value="ECO:0007669"/>
    <property type="project" value="TreeGrafter"/>
</dbReference>
<dbReference type="Pfam" id="PF13419">
    <property type="entry name" value="HAD_2"/>
    <property type="match status" value="1"/>
</dbReference>
<dbReference type="InterPro" id="IPR023214">
    <property type="entry name" value="HAD_sf"/>
</dbReference>
<dbReference type="SFLD" id="SFLDG01135">
    <property type="entry name" value="C1.5.6:_HAD__Beta-PGM__Phospha"/>
    <property type="match status" value="1"/>
</dbReference>
<dbReference type="RefSeq" id="WP_304544166.1">
    <property type="nucleotide sequence ID" value="NZ_JARPTC010000021.1"/>
</dbReference>
<dbReference type="EMBL" id="JARPTC010000021">
    <property type="protein sequence ID" value="MDO7788327.1"/>
    <property type="molecule type" value="Genomic_DNA"/>
</dbReference>
<gene>
    <name evidence="1" type="ORF">P6N53_13960</name>
</gene>
<dbReference type="InterPro" id="IPR050155">
    <property type="entry name" value="HAD-like_hydrolase_sf"/>
</dbReference>
<dbReference type="NCBIfam" id="TIGR01509">
    <property type="entry name" value="HAD-SF-IA-v3"/>
    <property type="match status" value="1"/>
</dbReference>
<dbReference type="InterPro" id="IPR006439">
    <property type="entry name" value="HAD-SF_hydro_IA"/>
</dbReference>
<dbReference type="AlphaFoldDB" id="A0AAW7ZF28"/>
<dbReference type="Proteomes" id="UP001172911">
    <property type="component" value="Unassembled WGS sequence"/>
</dbReference>
<dbReference type="NCBIfam" id="TIGR01549">
    <property type="entry name" value="HAD-SF-IA-v1"/>
    <property type="match status" value="1"/>
</dbReference>
<accession>A0AAW7ZF28</accession>
<dbReference type="PANTHER" id="PTHR43434:SF1">
    <property type="entry name" value="PHOSPHOGLYCOLATE PHOSPHATASE"/>
    <property type="match status" value="1"/>
</dbReference>
<organism evidence="1 2">
    <name type="scientific">Desulforamulus aquiferis</name>
    <dbReference type="NCBI Taxonomy" id="1397668"/>
    <lineage>
        <taxon>Bacteria</taxon>
        <taxon>Bacillati</taxon>
        <taxon>Bacillota</taxon>
        <taxon>Clostridia</taxon>
        <taxon>Eubacteriales</taxon>
        <taxon>Peptococcaceae</taxon>
        <taxon>Desulforamulus</taxon>
    </lineage>
</organism>
<dbReference type="PRINTS" id="PR00413">
    <property type="entry name" value="HADHALOGNASE"/>
</dbReference>
<reference evidence="1" key="2">
    <citation type="submission" date="2023-03" db="EMBL/GenBank/DDBJ databases">
        <authorList>
            <person name="Zhang Z."/>
        </authorList>
    </citation>
    <scope>NUCLEOTIDE SEQUENCE</scope>
    <source>
        <strain evidence="1">DSA</strain>
    </source>
</reference>
<sequence>MKINTVLFDLDGTLIDSLPLIRRTYQRVFNELNIPWVNEVMNSVGLPLVQIAKEYAGEERHKEFFKLYQQYYAIEHDVMTQVFPGTVEMLSTLKAQGYRLGLVTSKSRSVAIRSAQYVGIDNFMEVVVGAEDVTRHKPQPEPLLKALDLMNLPADTAAYVGDSPFDIMAAKGAGVMAVGVTWGMSDRLQIMHHEPNVILEEWDDLIKLLGLK</sequence>
<dbReference type="GO" id="GO:0008967">
    <property type="term" value="F:phosphoglycolate phosphatase activity"/>
    <property type="evidence" value="ECO:0007669"/>
    <property type="project" value="TreeGrafter"/>
</dbReference>